<gene>
    <name evidence="2" type="ORF">NKR23_g818</name>
</gene>
<dbReference type="SUPFAM" id="SSF81383">
    <property type="entry name" value="F-box domain"/>
    <property type="match status" value="1"/>
</dbReference>
<dbReference type="InterPro" id="IPR001810">
    <property type="entry name" value="F-box_dom"/>
</dbReference>
<proteinExistence type="predicted"/>
<dbReference type="Gene3D" id="1.20.1280.50">
    <property type="match status" value="1"/>
</dbReference>
<evidence type="ECO:0000313" key="2">
    <source>
        <dbReference type="EMBL" id="KAJ9156425.1"/>
    </source>
</evidence>
<dbReference type="EMBL" id="JANBVO010000002">
    <property type="protein sequence ID" value="KAJ9156425.1"/>
    <property type="molecule type" value="Genomic_DNA"/>
</dbReference>
<dbReference type="InterPro" id="IPR036047">
    <property type="entry name" value="F-box-like_dom_sf"/>
</dbReference>
<organism evidence="2 3">
    <name type="scientific">Pleurostoma richardsiae</name>
    <dbReference type="NCBI Taxonomy" id="41990"/>
    <lineage>
        <taxon>Eukaryota</taxon>
        <taxon>Fungi</taxon>
        <taxon>Dikarya</taxon>
        <taxon>Ascomycota</taxon>
        <taxon>Pezizomycotina</taxon>
        <taxon>Sordariomycetes</taxon>
        <taxon>Sordariomycetidae</taxon>
        <taxon>Calosphaeriales</taxon>
        <taxon>Pleurostomataceae</taxon>
        <taxon>Pleurostoma</taxon>
    </lineage>
</organism>
<evidence type="ECO:0000259" key="1">
    <source>
        <dbReference type="PROSITE" id="PS50181"/>
    </source>
</evidence>
<dbReference type="PROSITE" id="PS50181">
    <property type="entry name" value="FBOX"/>
    <property type="match status" value="1"/>
</dbReference>
<reference evidence="2" key="1">
    <citation type="submission" date="2022-07" db="EMBL/GenBank/DDBJ databases">
        <title>Fungi with potential for degradation of polypropylene.</title>
        <authorList>
            <person name="Gostincar C."/>
        </authorList>
    </citation>
    <scope>NUCLEOTIDE SEQUENCE</scope>
    <source>
        <strain evidence="2">EXF-13308</strain>
    </source>
</reference>
<accession>A0AA38S545</accession>
<dbReference type="AlphaFoldDB" id="A0AA38S545"/>
<feature type="domain" description="F-box" evidence="1">
    <location>
        <begin position="5"/>
        <end position="54"/>
    </location>
</feature>
<comment type="caution">
    <text evidence="2">The sequence shown here is derived from an EMBL/GenBank/DDBJ whole genome shotgun (WGS) entry which is preliminary data.</text>
</comment>
<dbReference type="Pfam" id="PF12937">
    <property type="entry name" value="F-box-like"/>
    <property type="match status" value="1"/>
</dbReference>
<dbReference type="CDD" id="cd09917">
    <property type="entry name" value="F-box_SF"/>
    <property type="match status" value="1"/>
</dbReference>
<dbReference type="Proteomes" id="UP001174694">
    <property type="component" value="Unassembled WGS sequence"/>
</dbReference>
<name>A0AA38S545_9PEZI</name>
<keyword evidence="3" id="KW-1185">Reference proteome</keyword>
<evidence type="ECO:0000313" key="3">
    <source>
        <dbReference type="Proteomes" id="UP001174694"/>
    </source>
</evidence>
<protein>
    <submittedName>
        <fullName evidence="2">F-box domain-containing protein</fullName>
    </submittedName>
</protein>
<sequence length="280" mass="31279">MASVPLTFENLPNEILIHILSPLSTVALVDLALVSRRFYDVIVRILHSRLIHAAALPEHELILECYHPSAKISTPYLHCDPLGTTELAEDEHARSLRALNSLYSRFRPVTQEENRRGRLRYPTAQSGGASTGLAEEAVMQDVNLDEGELFSQLCTVTNLVKVGPRRGLFLSHVNVSDGLIRVWRHWLAERTARGPESGEGEGESILWADTRKNVGLRFRVRENVDATRPVIVGSDEDVAVRYTLEYQELLVRTSQLLLMVEKSEAQEVTHSGKAIVIASV</sequence>